<evidence type="ECO:0000313" key="1">
    <source>
        <dbReference type="EMBL" id="KAA9158108.1"/>
    </source>
</evidence>
<sequence>MGTVRAVWLAGHDREYEEHIRDNLAEFAGALGDIAPVEFACTAWRLSVAPASSPGYVRLHRRILELSCVRNEWDGTLIARANLVSPWPAALDWPRDWCRDENWQDWPDLFGQFVHPAERDIAKMPYLRASVLVEAPVPFTDLPPAPEHADQDVPGAARRAVSVLVRQLDALLTPIVEKLETRAGAPDAR</sequence>
<organism evidence="1 2">
    <name type="scientific">Amycolatopsis acidicola</name>
    <dbReference type="NCBI Taxonomy" id="2596893"/>
    <lineage>
        <taxon>Bacteria</taxon>
        <taxon>Bacillati</taxon>
        <taxon>Actinomycetota</taxon>
        <taxon>Actinomycetes</taxon>
        <taxon>Pseudonocardiales</taxon>
        <taxon>Pseudonocardiaceae</taxon>
        <taxon>Amycolatopsis</taxon>
    </lineage>
</organism>
<dbReference type="Proteomes" id="UP000319769">
    <property type="component" value="Unassembled WGS sequence"/>
</dbReference>
<dbReference type="EMBL" id="VMNW02000037">
    <property type="protein sequence ID" value="KAA9158108.1"/>
    <property type="molecule type" value="Genomic_DNA"/>
</dbReference>
<keyword evidence="2" id="KW-1185">Reference proteome</keyword>
<accession>A0A5N0UXE7</accession>
<dbReference type="RefSeq" id="WP_144747827.1">
    <property type="nucleotide sequence ID" value="NZ_VMNW02000037.1"/>
</dbReference>
<protein>
    <submittedName>
        <fullName evidence="1">Uncharacterized protein</fullName>
    </submittedName>
</protein>
<proteinExistence type="predicted"/>
<dbReference type="OrthoDB" id="3686201at2"/>
<dbReference type="AlphaFoldDB" id="A0A5N0UXE7"/>
<evidence type="ECO:0000313" key="2">
    <source>
        <dbReference type="Proteomes" id="UP000319769"/>
    </source>
</evidence>
<name>A0A5N0UXE7_9PSEU</name>
<reference evidence="1" key="1">
    <citation type="submission" date="2019-09" db="EMBL/GenBank/DDBJ databases">
        <authorList>
            <person name="Teo W.F.A."/>
            <person name="Duangmal K."/>
        </authorList>
    </citation>
    <scope>NUCLEOTIDE SEQUENCE [LARGE SCALE GENOMIC DNA]</scope>
    <source>
        <strain evidence="1">K81G1</strain>
    </source>
</reference>
<comment type="caution">
    <text evidence="1">The sequence shown here is derived from an EMBL/GenBank/DDBJ whole genome shotgun (WGS) entry which is preliminary data.</text>
</comment>
<gene>
    <name evidence="1" type="ORF">FPZ12_023690</name>
</gene>